<evidence type="ECO:0000313" key="2">
    <source>
        <dbReference type="Proteomes" id="UP000095284"/>
    </source>
</evidence>
<reference evidence="3" key="1">
    <citation type="submission" date="2016-11" db="UniProtKB">
        <authorList>
            <consortium name="WormBaseParasite"/>
        </authorList>
    </citation>
    <scope>IDENTIFICATION</scope>
</reference>
<feature type="chain" id="PRO_5009304874" evidence="1">
    <location>
        <begin position="18"/>
        <end position="87"/>
    </location>
</feature>
<dbReference type="WBParaSite" id="BXY_0432200.1">
    <property type="protein sequence ID" value="BXY_0432200.1"/>
    <property type="gene ID" value="BXY_0432200"/>
</dbReference>
<dbReference type="AlphaFoldDB" id="A0A1I7RUB3"/>
<feature type="signal peptide" evidence="1">
    <location>
        <begin position="1"/>
        <end position="17"/>
    </location>
</feature>
<protein>
    <submittedName>
        <fullName evidence="3">Secreted protein</fullName>
    </submittedName>
</protein>
<accession>A0A1I7RUB3</accession>
<proteinExistence type="predicted"/>
<sequence length="87" mass="9789">MLKLIGLLAILAMCCHARYNPHTSMPLAPVTPVIGFFPAGLPAVTQLPTRQPITPVTRRRFKRRGTFTLPSQSHKKCKTFWCRIFGP</sequence>
<keyword evidence="1" id="KW-0732">Signal</keyword>
<evidence type="ECO:0000256" key="1">
    <source>
        <dbReference type="SAM" id="SignalP"/>
    </source>
</evidence>
<dbReference type="Proteomes" id="UP000095284">
    <property type="component" value="Unplaced"/>
</dbReference>
<name>A0A1I7RUB3_BURXY</name>
<evidence type="ECO:0000313" key="3">
    <source>
        <dbReference type="WBParaSite" id="BXY_0432200.1"/>
    </source>
</evidence>
<organism evidence="2 3">
    <name type="scientific">Bursaphelenchus xylophilus</name>
    <name type="common">Pinewood nematode worm</name>
    <name type="synonym">Aphelenchoides xylophilus</name>
    <dbReference type="NCBI Taxonomy" id="6326"/>
    <lineage>
        <taxon>Eukaryota</taxon>
        <taxon>Metazoa</taxon>
        <taxon>Ecdysozoa</taxon>
        <taxon>Nematoda</taxon>
        <taxon>Chromadorea</taxon>
        <taxon>Rhabditida</taxon>
        <taxon>Tylenchina</taxon>
        <taxon>Tylenchomorpha</taxon>
        <taxon>Aphelenchoidea</taxon>
        <taxon>Aphelenchoididae</taxon>
        <taxon>Bursaphelenchus</taxon>
    </lineage>
</organism>